<feature type="region of interest" description="Disordered" evidence="1">
    <location>
        <begin position="402"/>
        <end position="433"/>
    </location>
</feature>
<gene>
    <name evidence="3" type="ORF">K469DRAFT_500410</name>
</gene>
<feature type="region of interest" description="Disordered" evidence="1">
    <location>
        <begin position="486"/>
        <end position="518"/>
    </location>
</feature>
<evidence type="ECO:0000313" key="3">
    <source>
        <dbReference type="EMBL" id="KAF2180205.1"/>
    </source>
</evidence>
<evidence type="ECO:0000313" key="4">
    <source>
        <dbReference type="Proteomes" id="UP000800200"/>
    </source>
</evidence>
<feature type="domain" description="SPT23/MGA2-like DNA-binding" evidence="2">
    <location>
        <begin position="221"/>
        <end position="336"/>
    </location>
</feature>
<proteinExistence type="predicted"/>
<protein>
    <recommendedName>
        <fullName evidence="2">SPT23/MGA2-like DNA-binding domain-containing protein</fullName>
    </recommendedName>
</protein>
<feature type="region of interest" description="Disordered" evidence="1">
    <location>
        <begin position="33"/>
        <end position="73"/>
    </location>
</feature>
<organism evidence="3 4">
    <name type="scientific">Zopfia rhizophila CBS 207.26</name>
    <dbReference type="NCBI Taxonomy" id="1314779"/>
    <lineage>
        <taxon>Eukaryota</taxon>
        <taxon>Fungi</taxon>
        <taxon>Dikarya</taxon>
        <taxon>Ascomycota</taxon>
        <taxon>Pezizomycotina</taxon>
        <taxon>Dothideomycetes</taxon>
        <taxon>Dothideomycetes incertae sedis</taxon>
        <taxon>Zopfiaceae</taxon>
        <taxon>Zopfia</taxon>
    </lineage>
</organism>
<accession>A0A6A6DM71</accession>
<feature type="domain" description="SPT23/MGA2-like DNA-binding" evidence="2">
    <location>
        <begin position="112"/>
        <end position="178"/>
    </location>
</feature>
<feature type="compositionally biased region" description="Polar residues" evidence="1">
    <location>
        <begin position="494"/>
        <end position="511"/>
    </location>
</feature>
<feature type="non-terminal residue" evidence="3">
    <location>
        <position position="518"/>
    </location>
</feature>
<dbReference type="InterPro" id="IPR057962">
    <property type="entry name" value="SPT23_MGA2_DBD"/>
</dbReference>
<dbReference type="EMBL" id="ML994659">
    <property type="protein sequence ID" value="KAF2180205.1"/>
    <property type="molecule type" value="Genomic_DNA"/>
</dbReference>
<feature type="compositionally biased region" description="Polar residues" evidence="1">
    <location>
        <begin position="58"/>
        <end position="72"/>
    </location>
</feature>
<evidence type="ECO:0000259" key="2">
    <source>
        <dbReference type="Pfam" id="PF25603"/>
    </source>
</evidence>
<feature type="non-terminal residue" evidence="3">
    <location>
        <position position="1"/>
    </location>
</feature>
<dbReference type="Proteomes" id="UP000800200">
    <property type="component" value="Unassembled WGS sequence"/>
</dbReference>
<sequence>DSAVDLTSFHDNWSPAVKVEPFDQFLDLGEISQASNAPSPSGDMIFSQANSPGDFLREQSQTNSPDTTNDLMSQDVKPPITDDGWVSMFPTPKVIHIPRTLETPHVRLSPDKTKTRAETQIKVQLNLDPLDERFVNIHFPRKTLAKPKLLATLEEKKEAESKGEALHLDLLLVCATAVSKKEDLDRALRRARGEEPIPRRPTGIAISEVDKEDPVHPQNGGEVLICEGCKERERKRYDRKKKRAEDEAEWWSYEDERVIMINEKEYKKWKDVESGDQQFTLRAKQVEFAMRIACYCRHQEEKSPMGYKVIFTFKDSEGNLIVQHTSEIFQITDDHKNKEVAPESLPRPLNIPQTYVQPQYPSHAPNVVPIYQYPVESQYAQPSAMATYSQPPTPIIPNFQSPMSPIEGQFPQNPTPTAPPPLPSTQTYPTASASTAAPAFNRPQAHFEAPPMSPTSQMPAEAQYLPRPLSMDNFNFHSAIQYPQQGFASAPPSAVSTPINLSRPASPTWEQGPNKRKM</sequence>
<reference evidence="3" key="1">
    <citation type="journal article" date="2020" name="Stud. Mycol.">
        <title>101 Dothideomycetes genomes: a test case for predicting lifestyles and emergence of pathogens.</title>
        <authorList>
            <person name="Haridas S."/>
            <person name="Albert R."/>
            <person name="Binder M."/>
            <person name="Bloem J."/>
            <person name="Labutti K."/>
            <person name="Salamov A."/>
            <person name="Andreopoulos B."/>
            <person name="Baker S."/>
            <person name="Barry K."/>
            <person name="Bills G."/>
            <person name="Bluhm B."/>
            <person name="Cannon C."/>
            <person name="Castanera R."/>
            <person name="Culley D."/>
            <person name="Daum C."/>
            <person name="Ezra D."/>
            <person name="Gonzalez J."/>
            <person name="Henrissat B."/>
            <person name="Kuo A."/>
            <person name="Liang C."/>
            <person name="Lipzen A."/>
            <person name="Lutzoni F."/>
            <person name="Magnuson J."/>
            <person name="Mondo S."/>
            <person name="Nolan M."/>
            <person name="Ohm R."/>
            <person name="Pangilinan J."/>
            <person name="Park H.-J."/>
            <person name="Ramirez L."/>
            <person name="Alfaro M."/>
            <person name="Sun H."/>
            <person name="Tritt A."/>
            <person name="Yoshinaga Y."/>
            <person name="Zwiers L.-H."/>
            <person name="Turgeon B."/>
            <person name="Goodwin S."/>
            <person name="Spatafora J."/>
            <person name="Crous P."/>
            <person name="Grigoriev I."/>
        </authorList>
    </citation>
    <scope>NUCLEOTIDE SEQUENCE</scope>
    <source>
        <strain evidence="3">CBS 207.26</strain>
    </source>
</reference>
<dbReference type="AlphaFoldDB" id="A0A6A6DM71"/>
<evidence type="ECO:0000256" key="1">
    <source>
        <dbReference type="SAM" id="MobiDB-lite"/>
    </source>
</evidence>
<dbReference type="OrthoDB" id="71307at2759"/>
<keyword evidence="4" id="KW-1185">Reference proteome</keyword>
<feature type="compositionally biased region" description="Low complexity" evidence="1">
    <location>
        <begin position="424"/>
        <end position="433"/>
    </location>
</feature>
<name>A0A6A6DM71_9PEZI</name>
<dbReference type="Pfam" id="PF25603">
    <property type="entry name" value="SPT23_MGA2_DBD"/>
    <property type="match status" value="2"/>
</dbReference>
<feature type="compositionally biased region" description="Pro residues" evidence="1">
    <location>
        <begin position="413"/>
        <end position="423"/>
    </location>
</feature>